<gene>
    <name evidence="1" type="ORF">FRX31_022608</name>
</gene>
<dbReference type="AlphaFoldDB" id="A0A7J6VUB4"/>
<feature type="non-terminal residue" evidence="1">
    <location>
        <position position="61"/>
    </location>
</feature>
<evidence type="ECO:0000313" key="1">
    <source>
        <dbReference type="EMBL" id="KAF5187805.1"/>
    </source>
</evidence>
<accession>A0A7J6VUB4</accession>
<keyword evidence="2" id="KW-1185">Reference proteome</keyword>
<dbReference type="EMBL" id="JABWDY010027553">
    <property type="protein sequence ID" value="KAF5187805.1"/>
    <property type="molecule type" value="Genomic_DNA"/>
</dbReference>
<protein>
    <submittedName>
        <fullName evidence="1">Uncharacterized protein</fullName>
    </submittedName>
</protein>
<sequence>MALAGHSIFKYNIKNGLSGSLQYQDQYQYVINNDHFNFNIKIDLRFTMITSIPIFRGNAPT</sequence>
<evidence type="ECO:0000313" key="2">
    <source>
        <dbReference type="Proteomes" id="UP000554482"/>
    </source>
</evidence>
<comment type="caution">
    <text evidence="1">The sequence shown here is derived from an EMBL/GenBank/DDBJ whole genome shotgun (WGS) entry which is preliminary data.</text>
</comment>
<dbReference type="Proteomes" id="UP000554482">
    <property type="component" value="Unassembled WGS sequence"/>
</dbReference>
<organism evidence="1 2">
    <name type="scientific">Thalictrum thalictroides</name>
    <name type="common">Rue-anemone</name>
    <name type="synonym">Anemone thalictroides</name>
    <dbReference type="NCBI Taxonomy" id="46969"/>
    <lineage>
        <taxon>Eukaryota</taxon>
        <taxon>Viridiplantae</taxon>
        <taxon>Streptophyta</taxon>
        <taxon>Embryophyta</taxon>
        <taxon>Tracheophyta</taxon>
        <taxon>Spermatophyta</taxon>
        <taxon>Magnoliopsida</taxon>
        <taxon>Ranunculales</taxon>
        <taxon>Ranunculaceae</taxon>
        <taxon>Thalictroideae</taxon>
        <taxon>Thalictrum</taxon>
    </lineage>
</organism>
<reference evidence="1 2" key="1">
    <citation type="submission" date="2020-06" db="EMBL/GenBank/DDBJ databases">
        <title>Transcriptomic and genomic resources for Thalictrum thalictroides and T. hernandezii: Facilitating candidate gene discovery in an emerging model plant lineage.</title>
        <authorList>
            <person name="Arias T."/>
            <person name="Riano-Pachon D.M."/>
            <person name="Di Stilio V.S."/>
        </authorList>
    </citation>
    <scope>NUCLEOTIDE SEQUENCE [LARGE SCALE GENOMIC DNA]</scope>
    <source>
        <strain evidence="2">cv. WT478/WT964</strain>
        <tissue evidence="1">Leaves</tissue>
    </source>
</reference>
<name>A0A7J6VUB4_THATH</name>
<proteinExistence type="predicted"/>